<evidence type="ECO:0000313" key="3">
    <source>
        <dbReference type="Proteomes" id="UP000007875"/>
    </source>
</evidence>
<dbReference type="HOGENOM" id="CLU_1269427_0_0_1"/>
<feature type="compositionally biased region" description="Polar residues" evidence="1">
    <location>
        <begin position="155"/>
        <end position="165"/>
    </location>
</feature>
<proteinExistence type="predicted"/>
<dbReference type="Ensembl" id="ENSCSAVT00000012271.1">
    <property type="protein sequence ID" value="ENSCSAVP00000012131.1"/>
    <property type="gene ID" value="ENSCSAVG00000007137.1"/>
</dbReference>
<organism evidence="2 3">
    <name type="scientific">Ciona savignyi</name>
    <name type="common">Pacific transparent sea squirt</name>
    <dbReference type="NCBI Taxonomy" id="51511"/>
    <lineage>
        <taxon>Eukaryota</taxon>
        <taxon>Metazoa</taxon>
        <taxon>Chordata</taxon>
        <taxon>Tunicata</taxon>
        <taxon>Ascidiacea</taxon>
        <taxon>Phlebobranchia</taxon>
        <taxon>Cionidae</taxon>
        <taxon>Ciona</taxon>
    </lineage>
</organism>
<feature type="compositionally biased region" description="Polar residues" evidence="1">
    <location>
        <begin position="194"/>
        <end position="218"/>
    </location>
</feature>
<feature type="region of interest" description="Disordered" evidence="1">
    <location>
        <begin position="116"/>
        <end position="218"/>
    </location>
</feature>
<keyword evidence="3" id="KW-1185">Reference proteome</keyword>
<feature type="compositionally biased region" description="Polar residues" evidence="1">
    <location>
        <begin position="8"/>
        <end position="41"/>
    </location>
</feature>
<protein>
    <submittedName>
        <fullName evidence="2">Uncharacterized protein</fullName>
    </submittedName>
</protein>
<evidence type="ECO:0000313" key="2">
    <source>
        <dbReference type="Ensembl" id="ENSCSAVP00000012131.1"/>
    </source>
</evidence>
<dbReference type="AlphaFoldDB" id="H2Z3G9"/>
<accession>H2Z3G9</accession>
<dbReference type="Proteomes" id="UP000007875">
    <property type="component" value="Unassembled WGS sequence"/>
</dbReference>
<feature type="region of interest" description="Disordered" evidence="1">
    <location>
        <begin position="1"/>
        <end position="93"/>
    </location>
</feature>
<evidence type="ECO:0000256" key="1">
    <source>
        <dbReference type="SAM" id="MobiDB-lite"/>
    </source>
</evidence>
<sequence>MSEEFTDDGSSLSDEYFSTSESNPTQTNTENSQNTKSSIDNIDTLDLLAALDNPVRSEHTPKINKKQQGGENVDGTVQNANESQNTSTTSETDFDIMNLDLDNLELYANTHIHVNTNCKDSNNKDKVSSELPQNQASKKQEYQRNISSKKHGAENLNNSKGQTKTLESEKMAKNKTPAKAASNSQNICPDATASKHTTAKTQIFNKPSSYPTRNRQTR</sequence>
<reference evidence="3" key="1">
    <citation type="submission" date="2003-08" db="EMBL/GenBank/DDBJ databases">
        <authorList>
            <person name="Birren B."/>
            <person name="Nusbaum C."/>
            <person name="Abebe A."/>
            <person name="Abouelleil A."/>
            <person name="Adekoya E."/>
            <person name="Ait-zahra M."/>
            <person name="Allen N."/>
            <person name="Allen T."/>
            <person name="An P."/>
            <person name="Anderson M."/>
            <person name="Anderson S."/>
            <person name="Arachchi H."/>
            <person name="Armbruster J."/>
            <person name="Bachantsang P."/>
            <person name="Baldwin J."/>
            <person name="Barry A."/>
            <person name="Bayul T."/>
            <person name="Blitshsteyn B."/>
            <person name="Bloom T."/>
            <person name="Blye J."/>
            <person name="Boguslavskiy L."/>
            <person name="Borowsky M."/>
            <person name="Boukhgalter B."/>
            <person name="Brunache A."/>
            <person name="Butler J."/>
            <person name="Calixte N."/>
            <person name="Calvo S."/>
            <person name="Camarata J."/>
            <person name="Campo K."/>
            <person name="Chang J."/>
            <person name="Cheshatsang Y."/>
            <person name="Citroen M."/>
            <person name="Collymore A."/>
            <person name="Considine T."/>
            <person name="Cook A."/>
            <person name="Cooke P."/>
            <person name="Corum B."/>
            <person name="Cuomo C."/>
            <person name="David R."/>
            <person name="Dawoe T."/>
            <person name="Degray S."/>
            <person name="Dodge S."/>
            <person name="Dooley K."/>
            <person name="Dorje P."/>
            <person name="Dorjee K."/>
            <person name="Dorris L."/>
            <person name="Duffey N."/>
            <person name="Dupes A."/>
            <person name="Elkins T."/>
            <person name="Engels R."/>
            <person name="Erickson J."/>
            <person name="Farina A."/>
            <person name="Faro S."/>
            <person name="Ferreira P."/>
            <person name="Fischer H."/>
            <person name="Fitzgerald M."/>
            <person name="Foley K."/>
            <person name="Gage D."/>
            <person name="Galagan J."/>
            <person name="Gearin G."/>
            <person name="Gnerre S."/>
            <person name="Gnirke A."/>
            <person name="Goyette A."/>
            <person name="Graham J."/>
            <person name="Grandbois E."/>
            <person name="Gyaltsen K."/>
            <person name="Hafez N."/>
            <person name="Hagopian D."/>
            <person name="Hagos B."/>
            <person name="Hall J."/>
            <person name="Hatcher B."/>
            <person name="Heller A."/>
            <person name="Higgins H."/>
            <person name="Honan T."/>
            <person name="Horn A."/>
            <person name="Houde N."/>
            <person name="Hughes L."/>
            <person name="Hulme W."/>
            <person name="Husby E."/>
            <person name="Iliev I."/>
            <person name="Jaffe D."/>
            <person name="Jones C."/>
            <person name="Kamal M."/>
            <person name="Kamat A."/>
            <person name="Kamvysselis M."/>
            <person name="Karlsson E."/>
            <person name="Kells C."/>
            <person name="Kieu A."/>
            <person name="Kisner P."/>
            <person name="Kodira C."/>
            <person name="Kulbokas E."/>
            <person name="Labutti K."/>
            <person name="Lama D."/>
            <person name="Landers T."/>
            <person name="Leger J."/>
            <person name="Levine S."/>
            <person name="Lewis D."/>
            <person name="Lewis T."/>
            <person name="Lindblad-toh K."/>
            <person name="Liu X."/>
            <person name="Lokyitsang T."/>
            <person name="Lokyitsang Y."/>
            <person name="Lucien O."/>
            <person name="Lui A."/>
            <person name="Ma L.J."/>
            <person name="Mabbitt R."/>
            <person name="Macdonald J."/>
            <person name="Maclean C."/>
            <person name="Major J."/>
            <person name="Manning J."/>
            <person name="Marabella R."/>
            <person name="Maru K."/>
            <person name="Matthews C."/>
            <person name="Mauceli E."/>
            <person name="Mccarthy M."/>
            <person name="Mcdonough S."/>
            <person name="Mcghee T."/>
            <person name="Meldrim J."/>
            <person name="Meneus L."/>
            <person name="Mesirov J."/>
            <person name="Mihalev A."/>
            <person name="Mihova T."/>
            <person name="Mikkelsen T."/>
            <person name="Mlenga V."/>
            <person name="Moru K."/>
            <person name="Mozes J."/>
            <person name="Mulrain L."/>
            <person name="Munson G."/>
            <person name="Naylor J."/>
            <person name="Newes C."/>
            <person name="Nguyen C."/>
            <person name="Nguyen N."/>
            <person name="Nguyen T."/>
            <person name="Nicol R."/>
            <person name="Nielsen C."/>
            <person name="Nizzari M."/>
            <person name="Norbu C."/>
            <person name="Norbu N."/>
            <person name="O'donnell P."/>
            <person name="Okoawo O."/>
            <person name="O'leary S."/>
            <person name="Omotosho B."/>
            <person name="O'neill K."/>
            <person name="Osman S."/>
            <person name="Parker S."/>
            <person name="Perrin D."/>
            <person name="Phunkhang P."/>
            <person name="Piqani B."/>
            <person name="Purcell S."/>
            <person name="Rachupka T."/>
            <person name="Ramasamy U."/>
            <person name="Rameau R."/>
            <person name="Ray V."/>
            <person name="Raymond C."/>
            <person name="Retta R."/>
            <person name="Richardson S."/>
            <person name="Rise C."/>
            <person name="Rodriguez J."/>
            <person name="Rogers J."/>
            <person name="Rogov P."/>
            <person name="Rutman M."/>
            <person name="Schupbach R."/>
            <person name="Seaman C."/>
            <person name="Settipalli S."/>
            <person name="Sharpe T."/>
            <person name="Sheridan J."/>
            <person name="Sherpa N."/>
            <person name="Shi J."/>
            <person name="Smirnov S."/>
            <person name="Smith C."/>
            <person name="Sougnez C."/>
            <person name="Spencer B."/>
            <person name="Stalker J."/>
            <person name="Stange-thomann N."/>
            <person name="Stavropoulos S."/>
            <person name="Stetson K."/>
            <person name="Stone C."/>
            <person name="Stone S."/>
            <person name="Stubbs M."/>
            <person name="Talamas J."/>
            <person name="Tchuinga P."/>
            <person name="Tenzing P."/>
            <person name="Tesfaye S."/>
            <person name="Theodore J."/>
            <person name="Thoulutsang Y."/>
            <person name="Topham K."/>
            <person name="Towey S."/>
            <person name="Tsamla T."/>
            <person name="Tsomo N."/>
            <person name="Vallee D."/>
            <person name="Vassiliev H."/>
            <person name="Venkataraman V."/>
            <person name="Vinson J."/>
            <person name="Vo A."/>
            <person name="Wade C."/>
            <person name="Wang S."/>
            <person name="Wangchuk T."/>
            <person name="Wangdi T."/>
            <person name="Whittaker C."/>
            <person name="Wilkinson J."/>
            <person name="Wu Y."/>
            <person name="Wyman D."/>
            <person name="Yadav S."/>
            <person name="Yang S."/>
            <person name="Yang X."/>
            <person name="Yeager S."/>
            <person name="Yee E."/>
            <person name="Young G."/>
            <person name="Zainoun J."/>
            <person name="Zembeck L."/>
            <person name="Zimmer A."/>
            <person name="Zody M."/>
            <person name="Lander E."/>
        </authorList>
    </citation>
    <scope>NUCLEOTIDE SEQUENCE [LARGE SCALE GENOMIC DNA]</scope>
</reference>
<reference evidence="2" key="3">
    <citation type="submission" date="2025-09" db="UniProtKB">
        <authorList>
            <consortium name="Ensembl"/>
        </authorList>
    </citation>
    <scope>IDENTIFICATION</scope>
</reference>
<feature type="compositionally biased region" description="Low complexity" evidence="1">
    <location>
        <begin position="78"/>
        <end position="91"/>
    </location>
</feature>
<reference evidence="2" key="2">
    <citation type="submission" date="2025-08" db="UniProtKB">
        <authorList>
            <consortium name="Ensembl"/>
        </authorList>
    </citation>
    <scope>IDENTIFICATION</scope>
</reference>
<dbReference type="InParanoid" id="H2Z3G9"/>
<name>H2Z3G9_CIOSA</name>